<feature type="compositionally biased region" description="Basic and acidic residues" evidence="1">
    <location>
        <begin position="160"/>
        <end position="171"/>
    </location>
</feature>
<accession>A0A915PF77</accession>
<evidence type="ECO:0000313" key="4">
    <source>
        <dbReference type="WBParaSite" id="scf7180000424488.g13270"/>
    </source>
</evidence>
<feature type="signal peptide" evidence="2">
    <location>
        <begin position="1"/>
        <end position="21"/>
    </location>
</feature>
<evidence type="ECO:0000256" key="2">
    <source>
        <dbReference type="SAM" id="SignalP"/>
    </source>
</evidence>
<evidence type="ECO:0000256" key="1">
    <source>
        <dbReference type="SAM" id="MobiDB-lite"/>
    </source>
</evidence>
<name>A0A915PF77_9BILA</name>
<evidence type="ECO:0000313" key="3">
    <source>
        <dbReference type="Proteomes" id="UP000887560"/>
    </source>
</evidence>
<proteinExistence type="predicted"/>
<feature type="region of interest" description="Disordered" evidence="1">
    <location>
        <begin position="160"/>
        <end position="187"/>
    </location>
</feature>
<reference evidence="4" key="1">
    <citation type="submission" date="2022-11" db="UniProtKB">
        <authorList>
            <consortium name="WormBaseParasite"/>
        </authorList>
    </citation>
    <scope>IDENTIFICATION</scope>
</reference>
<keyword evidence="3" id="KW-1185">Reference proteome</keyword>
<dbReference type="Proteomes" id="UP000887560">
    <property type="component" value="Unplaced"/>
</dbReference>
<dbReference type="WBParaSite" id="scf7180000424488.g13270">
    <property type="protein sequence ID" value="scf7180000424488.g13270"/>
    <property type="gene ID" value="scf7180000424488.g13270"/>
</dbReference>
<sequence>MFKILIPIFFTIVHFYAIADCKKFFLKVTATVSNGNEFQRIVNHEYKRFCVHMICGTQRGHQIIEGEDGNREFYVLNNNEIAIEAPSNCKLNKPITFHITHAIRYGMRGQHCFANGGVVDQSDYNIWPNMSEKIKKFENTQNAEGYVNIEYYTHHSLDEYTRDDEIKHSRGEPSGTNPSERDQSDSD</sequence>
<protein>
    <submittedName>
        <fullName evidence="4">Uncharacterized protein</fullName>
    </submittedName>
</protein>
<feature type="chain" id="PRO_5038000184" evidence="2">
    <location>
        <begin position="22"/>
        <end position="187"/>
    </location>
</feature>
<dbReference type="AlphaFoldDB" id="A0A915PF77"/>
<keyword evidence="2" id="KW-0732">Signal</keyword>
<organism evidence="3 4">
    <name type="scientific">Meloidogyne floridensis</name>
    <dbReference type="NCBI Taxonomy" id="298350"/>
    <lineage>
        <taxon>Eukaryota</taxon>
        <taxon>Metazoa</taxon>
        <taxon>Ecdysozoa</taxon>
        <taxon>Nematoda</taxon>
        <taxon>Chromadorea</taxon>
        <taxon>Rhabditida</taxon>
        <taxon>Tylenchina</taxon>
        <taxon>Tylenchomorpha</taxon>
        <taxon>Tylenchoidea</taxon>
        <taxon>Meloidogynidae</taxon>
        <taxon>Meloidogyninae</taxon>
        <taxon>Meloidogyne</taxon>
    </lineage>
</organism>